<keyword evidence="6" id="KW-0963">Cytoplasm</keyword>
<evidence type="ECO:0000259" key="10">
    <source>
        <dbReference type="PROSITE" id="PS50067"/>
    </source>
</evidence>
<dbReference type="GeneID" id="106808836"/>
<dbReference type="InterPro" id="IPR027640">
    <property type="entry name" value="Kinesin-like_fam"/>
</dbReference>
<evidence type="ECO:0000256" key="1">
    <source>
        <dbReference type="ARBA" id="ARBA00004245"/>
    </source>
</evidence>
<evidence type="ECO:0000256" key="3">
    <source>
        <dbReference type="ARBA" id="ARBA00022741"/>
    </source>
</evidence>
<dbReference type="InterPro" id="IPR010994">
    <property type="entry name" value="RuvA_2-like"/>
</dbReference>
<comment type="similarity">
    <text evidence="7 8">Belongs to the TRAFAC class myosin-kinesin ATPase superfamily. Kinesin family.</text>
</comment>
<accession>A0ABM1E4T3</accession>
<feature type="compositionally biased region" description="Polar residues" evidence="9">
    <location>
        <begin position="543"/>
        <end position="555"/>
    </location>
</feature>
<dbReference type="RefSeq" id="XP_014667203.1">
    <property type="nucleotide sequence ID" value="XM_014811717.1"/>
</dbReference>
<evidence type="ECO:0000256" key="8">
    <source>
        <dbReference type="RuleBase" id="RU000394"/>
    </source>
</evidence>
<dbReference type="Pfam" id="PF12836">
    <property type="entry name" value="HHH_3"/>
    <property type="match status" value="1"/>
</dbReference>
<keyword evidence="2 8" id="KW-0493">Microtubule</keyword>
<dbReference type="InterPro" id="IPR019821">
    <property type="entry name" value="Kinesin_motor_CS"/>
</dbReference>
<evidence type="ECO:0000313" key="12">
    <source>
        <dbReference type="RefSeq" id="XP_014667202.1"/>
    </source>
</evidence>
<proteinExistence type="inferred from homology"/>
<dbReference type="Gene3D" id="3.40.850.10">
    <property type="entry name" value="Kinesin motor domain"/>
    <property type="match status" value="1"/>
</dbReference>
<evidence type="ECO:0000256" key="9">
    <source>
        <dbReference type="SAM" id="MobiDB-lite"/>
    </source>
</evidence>
<dbReference type="InterPro" id="IPR027417">
    <property type="entry name" value="P-loop_NTPase"/>
</dbReference>
<evidence type="ECO:0000313" key="13">
    <source>
        <dbReference type="RefSeq" id="XP_014667203.1"/>
    </source>
</evidence>
<dbReference type="SUPFAM" id="SSF52540">
    <property type="entry name" value="P-loop containing nucleoside triphosphate hydrolases"/>
    <property type="match status" value="1"/>
</dbReference>
<keyword evidence="6" id="KW-0206">Cytoskeleton</keyword>
<dbReference type="SMART" id="SM00129">
    <property type="entry name" value="KISc"/>
    <property type="match status" value="1"/>
</dbReference>
<keyword evidence="3 7" id="KW-0547">Nucleotide-binding</keyword>
<comment type="subcellular location">
    <subcellularLocation>
        <location evidence="1">Cytoplasm</location>
        <location evidence="1">Cytoskeleton</location>
    </subcellularLocation>
</comment>
<protein>
    <recommendedName>
        <fullName evidence="8">Kinesin-like protein</fullName>
    </recommendedName>
</protein>
<evidence type="ECO:0000256" key="6">
    <source>
        <dbReference type="ARBA" id="ARBA00023212"/>
    </source>
</evidence>
<dbReference type="PROSITE" id="PS00411">
    <property type="entry name" value="KINESIN_MOTOR_1"/>
    <property type="match status" value="1"/>
</dbReference>
<evidence type="ECO:0000256" key="7">
    <source>
        <dbReference type="PROSITE-ProRule" id="PRU00283"/>
    </source>
</evidence>
<dbReference type="Pfam" id="PF00225">
    <property type="entry name" value="Kinesin"/>
    <property type="match status" value="1"/>
</dbReference>
<feature type="region of interest" description="Disordered" evidence="9">
    <location>
        <begin position="783"/>
        <end position="805"/>
    </location>
</feature>
<dbReference type="PANTHER" id="PTHR47969:SF9">
    <property type="entry name" value="KINESIN-LIKE PROTEIN"/>
    <property type="match status" value="1"/>
</dbReference>
<feature type="domain" description="Kinesin motor" evidence="10">
    <location>
        <begin position="5"/>
        <end position="323"/>
    </location>
</feature>
<keyword evidence="4 7" id="KW-0067">ATP-binding</keyword>
<dbReference type="Proteomes" id="UP000695022">
    <property type="component" value="Unplaced"/>
</dbReference>
<dbReference type="InterPro" id="IPR036961">
    <property type="entry name" value="Kinesin_motor_dom_sf"/>
</dbReference>
<dbReference type="CDD" id="cd00106">
    <property type="entry name" value="KISc"/>
    <property type="match status" value="1"/>
</dbReference>
<sequence length="817" mass="91371">MELKPVNVVVRIRPAFNTKPLALQWTGESSLEMLSHRNTEESIKYSFSRVFHPESTQASVYETAIKPLVANITNGQNASVLAYGQTGAGKTYTMMGSPDNVGIVPRSLQTIFQLIEKQPSAKFTVKVSYLEIYQEKVHDLLAQADKTRPQQDLPIRQTPSKDILIPTLAEKVISSPEEFRGQFAEAMSMRHVGATLLNERSSRSHVIVLVKVVREENNRRLSGKLYLVDLAGSEDNRRTGNAGIRLKESGSINTSLFYLGQVVDALNNRNPAVPYRSSKLTRLLQDSLGGNSNACIISCICPEECNYFDTLRALKFASKIERVKNPVKINEVVIEDPDTTVIEEKITSSVETETMKSSSIPVPTLIENVNRHVPAIPHGLSPALRVLDEQLTKKFAELESKLISHMHSEASMLLEESIMVDRTFMQRQLESSRLHLTQLRDTTRRSLMLPCHTSGALPPPNFEDRDALLDSTLDEQSDRAGTSEGSRDASGQSSPVLNDMTTTSRKRYFPSVLGERSDASPELATLSHALHLTDVSICDNVAETSESKPSSSTMERQALEPTTGKRGSSTMGLTTLEPAVQRRRSSTMELSSLEPAVGRRRSSTIDLRTSEPPAVRRRRSSTIELRNLEPPAAGRRRSSALPVNNQDECHENRRTLRPRRPSLQSSALNIIAEKPSVQLQEPLKPKNATKRVAVAEQLRASSDDYQRRRRAAILKLLNSGSVRRLCTLQTLGQKRAQMVFDYREYKGPFRRVEDLARVPGFAKSFYRRFAKSNLLLAEDPSSDSEQENLYDIAEESDDTFRRPEVKASKKQRITCAF</sequence>
<feature type="region of interest" description="Disordered" evidence="9">
    <location>
        <begin position="543"/>
        <end position="622"/>
    </location>
</feature>
<evidence type="ECO:0000313" key="14">
    <source>
        <dbReference type="RefSeq" id="XP_014667204.1"/>
    </source>
</evidence>
<feature type="compositionally biased region" description="Polar residues" evidence="9">
    <location>
        <begin position="479"/>
        <end position="503"/>
    </location>
</feature>
<dbReference type="SUPFAM" id="SSF47781">
    <property type="entry name" value="RuvA domain 2-like"/>
    <property type="match status" value="1"/>
</dbReference>
<dbReference type="PROSITE" id="PS50067">
    <property type="entry name" value="KINESIN_MOTOR_2"/>
    <property type="match status" value="1"/>
</dbReference>
<dbReference type="PRINTS" id="PR00380">
    <property type="entry name" value="KINESINHEAVY"/>
</dbReference>
<dbReference type="RefSeq" id="XP_014667204.1">
    <property type="nucleotide sequence ID" value="XM_014811718.1"/>
</dbReference>
<evidence type="ECO:0000256" key="4">
    <source>
        <dbReference type="ARBA" id="ARBA00022840"/>
    </source>
</evidence>
<feature type="compositionally biased region" description="Acidic residues" evidence="9">
    <location>
        <begin position="783"/>
        <end position="797"/>
    </location>
</feature>
<dbReference type="Gene3D" id="1.10.150.280">
    <property type="entry name" value="AF1531-like domain"/>
    <property type="match status" value="1"/>
</dbReference>
<dbReference type="InterPro" id="IPR001752">
    <property type="entry name" value="Kinesin_motor_dom"/>
</dbReference>
<reference evidence="12 13" key="1">
    <citation type="submission" date="2025-05" db="UniProtKB">
        <authorList>
            <consortium name="RefSeq"/>
        </authorList>
    </citation>
    <scope>IDENTIFICATION</scope>
</reference>
<evidence type="ECO:0000313" key="11">
    <source>
        <dbReference type="Proteomes" id="UP000695022"/>
    </source>
</evidence>
<dbReference type="PANTHER" id="PTHR47969">
    <property type="entry name" value="CHROMOSOME-ASSOCIATED KINESIN KIF4A-RELATED"/>
    <property type="match status" value="1"/>
</dbReference>
<evidence type="ECO:0000256" key="5">
    <source>
        <dbReference type="ARBA" id="ARBA00023175"/>
    </source>
</evidence>
<name>A0ABM1E4T3_PRICU</name>
<keyword evidence="11" id="KW-1185">Reference proteome</keyword>
<gene>
    <name evidence="12 13 14" type="primary">LOC106808836</name>
</gene>
<keyword evidence="5 7" id="KW-0505">Motor protein</keyword>
<evidence type="ECO:0000256" key="2">
    <source>
        <dbReference type="ARBA" id="ARBA00022701"/>
    </source>
</evidence>
<organism evidence="11 14">
    <name type="scientific">Priapulus caudatus</name>
    <name type="common">Priapulid worm</name>
    <dbReference type="NCBI Taxonomy" id="37621"/>
    <lineage>
        <taxon>Eukaryota</taxon>
        <taxon>Metazoa</taxon>
        <taxon>Ecdysozoa</taxon>
        <taxon>Scalidophora</taxon>
        <taxon>Priapulida</taxon>
        <taxon>Priapulimorpha</taxon>
        <taxon>Priapulimorphida</taxon>
        <taxon>Priapulidae</taxon>
        <taxon>Priapulus</taxon>
    </lineage>
</organism>
<feature type="region of interest" description="Disordered" evidence="9">
    <location>
        <begin position="474"/>
        <end position="503"/>
    </location>
</feature>
<feature type="binding site" evidence="7">
    <location>
        <begin position="84"/>
        <end position="91"/>
    </location>
    <ligand>
        <name>ATP</name>
        <dbReference type="ChEBI" id="CHEBI:30616"/>
    </ligand>
</feature>
<dbReference type="RefSeq" id="XP_014667202.1">
    <property type="nucleotide sequence ID" value="XM_014811716.1"/>
</dbReference>